<dbReference type="AlphaFoldDB" id="A0A8S1MA02"/>
<dbReference type="GO" id="GO:0000146">
    <property type="term" value="F:microfilament motor activity"/>
    <property type="evidence" value="ECO:0007669"/>
    <property type="project" value="TreeGrafter"/>
</dbReference>
<dbReference type="InterPro" id="IPR001609">
    <property type="entry name" value="Myosin_head_motor_dom-like"/>
</dbReference>
<feature type="binding site" evidence="3">
    <location>
        <begin position="149"/>
        <end position="156"/>
    </location>
    <ligand>
        <name>ATP</name>
        <dbReference type="ChEBI" id="CHEBI:30616"/>
    </ligand>
</feature>
<dbReference type="GO" id="GO:0007015">
    <property type="term" value="P:actin filament organization"/>
    <property type="evidence" value="ECO:0007669"/>
    <property type="project" value="TreeGrafter"/>
</dbReference>
<comment type="caution">
    <text evidence="3">Lacks conserved residue(s) required for the propagation of feature annotation.</text>
</comment>
<evidence type="ECO:0000256" key="2">
    <source>
        <dbReference type="ARBA" id="ARBA00022840"/>
    </source>
</evidence>
<dbReference type="OMA" id="CNENTDA"/>
<accession>A0A8S1MA02</accession>
<dbReference type="PROSITE" id="PS51456">
    <property type="entry name" value="MYOSIN_MOTOR"/>
    <property type="match status" value="1"/>
</dbReference>
<dbReference type="GO" id="GO:0005737">
    <property type="term" value="C:cytoplasm"/>
    <property type="evidence" value="ECO:0007669"/>
    <property type="project" value="TreeGrafter"/>
</dbReference>
<keyword evidence="1 3" id="KW-0547">Nucleotide-binding</keyword>
<name>A0A8S1MA02_PARPR</name>
<proteinExistence type="inferred from homology"/>
<comment type="caution">
    <text evidence="5">The sequence shown here is derived from an EMBL/GenBank/DDBJ whole genome shotgun (WGS) entry which is preliminary data.</text>
</comment>
<evidence type="ECO:0000259" key="4">
    <source>
        <dbReference type="PROSITE" id="PS51456"/>
    </source>
</evidence>
<keyword evidence="2 3" id="KW-0067">ATP-binding</keyword>
<gene>
    <name evidence="5" type="ORF">PPRIM_AZ9-3.1.T0480226</name>
</gene>
<dbReference type="EMBL" id="CAJJDM010000048">
    <property type="protein sequence ID" value="CAD8072114.1"/>
    <property type="molecule type" value="Genomic_DNA"/>
</dbReference>
<dbReference type="PANTHER" id="PTHR13140:SF706">
    <property type="entry name" value="DILUTE CLASS UNCONVENTIONAL MYOSIN, ISOFORM C"/>
    <property type="match status" value="1"/>
</dbReference>
<dbReference type="GO" id="GO:0016020">
    <property type="term" value="C:membrane"/>
    <property type="evidence" value="ECO:0007669"/>
    <property type="project" value="TreeGrafter"/>
</dbReference>
<keyword evidence="3" id="KW-0518">Myosin</keyword>
<dbReference type="CDD" id="cd00124">
    <property type="entry name" value="MYSc"/>
    <property type="match status" value="1"/>
</dbReference>
<comment type="similarity">
    <text evidence="3">Belongs to the TRAFAC class myosin-kinesin ATPase superfamily. Myosin family.</text>
</comment>
<protein>
    <recommendedName>
        <fullName evidence="4">Myosin motor domain-containing protein</fullName>
    </recommendedName>
</protein>
<keyword evidence="6" id="KW-1185">Reference proteome</keyword>
<feature type="domain" description="Myosin motor" evidence="4">
    <location>
        <begin position="38"/>
        <end position="373"/>
    </location>
</feature>
<dbReference type="GO" id="GO:0005524">
    <property type="term" value="F:ATP binding"/>
    <property type="evidence" value="ECO:0007669"/>
    <property type="project" value="UniProtKB-UniRule"/>
</dbReference>
<sequence>MSYYDEIWIEDVKEVCKIERLKEDNFASKLRVDPLAKEGIQDLLLLSDLNEFNCLHNILIRYLRKQIYTQIGSPILISINPYVFLPNIYNQETLANYRVKLGQYQKTLKRSIRENEFEPHLFKIAQLSLDQLFETPTKELRICSMMISGESGSGKTESTKILLKYLAAESKSGLFNTIQHGQTIQQQIFASNPVLEAFGNAKTARNDNSSRFGKFMHLYFNPDIKGVSAAKIDNYLLEKSRVVKINKQERNYHIFYQIIAFQIPELKGLKSPYQYEYLNGGYLSSLRTEKSEFVETDKCLDNLNFSPNQKRQIYQTIAGLQHLGNVKVEYDSKKSTLRLDDSLRFASYLRRIQIQKLEDLICKVITSDGKERV</sequence>
<evidence type="ECO:0000256" key="1">
    <source>
        <dbReference type="ARBA" id="ARBA00022741"/>
    </source>
</evidence>
<dbReference type="Pfam" id="PF00063">
    <property type="entry name" value="Myosin_head"/>
    <property type="match status" value="1"/>
</dbReference>
<reference evidence="5" key="1">
    <citation type="submission" date="2021-01" db="EMBL/GenBank/DDBJ databases">
        <authorList>
            <consortium name="Genoscope - CEA"/>
            <person name="William W."/>
        </authorList>
    </citation>
    <scope>NUCLEOTIDE SEQUENCE</scope>
</reference>
<keyword evidence="3" id="KW-0009">Actin-binding</keyword>
<evidence type="ECO:0000313" key="5">
    <source>
        <dbReference type="EMBL" id="CAD8072114.1"/>
    </source>
</evidence>
<organism evidence="5 6">
    <name type="scientific">Paramecium primaurelia</name>
    <dbReference type="NCBI Taxonomy" id="5886"/>
    <lineage>
        <taxon>Eukaryota</taxon>
        <taxon>Sar</taxon>
        <taxon>Alveolata</taxon>
        <taxon>Ciliophora</taxon>
        <taxon>Intramacronucleata</taxon>
        <taxon>Oligohymenophorea</taxon>
        <taxon>Peniculida</taxon>
        <taxon>Parameciidae</taxon>
        <taxon>Paramecium</taxon>
    </lineage>
</organism>
<dbReference type="PANTHER" id="PTHR13140">
    <property type="entry name" value="MYOSIN"/>
    <property type="match status" value="1"/>
</dbReference>
<dbReference type="Proteomes" id="UP000688137">
    <property type="component" value="Unassembled WGS sequence"/>
</dbReference>
<evidence type="ECO:0000313" key="6">
    <source>
        <dbReference type="Proteomes" id="UP000688137"/>
    </source>
</evidence>
<dbReference type="GO" id="GO:0016459">
    <property type="term" value="C:myosin complex"/>
    <property type="evidence" value="ECO:0007669"/>
    <property type="project" value="UniProtKB-KW"/>
</dbReference>
<dbReference type="SMART" id="SM00242">
    <property type="entry name" value="MYSc"/>
    <property type="match status" value="1"/>
</dbReference>
<keyword evidence="3" id="KW-0505">Motor protein</keyword>
<evidence type="ECO:0000256" key="3">
    <source>
        <dbReference type="PROSITE-ProRule" id="PRU00782"/>
    </source>
</evidence>
<dbReference type="GO" id="GO:0051015">
    <property type="term" value="F:actin filament binding"/>
    <property type="evidence" value="ECO:0007669"/>
    <property type="project" value="TreeGrafter"/>
</dbReference>